<reference evidence="1 2" key="1">
    <citation type="submission" date="2015-01" db="EMBL/GenBank/DDBJ databases">
        <authorList>
            <person name="Xiang T."/>
            <person name="Song Y."/>
            <person name="Huang L."/>
            <person name="Wang B."/>
            <person name="Wu P."/>
        </authorList>
    </citation>
    <scope>NUCLEOTIDE SEQUENCE [LARGE SCALE GENOMIC DNA]</scope>
    <source>
        <strain evidence="1 2">CcD38</strain>
    </source>
</reference>
<sequence>MGKRLFETQNHLRKARGIRKDKKLMHIQDMIERKISSLSYEKELKTFNY</sequence>
<evidence type="ECO:0000313" key="2">
    <source>
        <dbReference type="Proteomes" id="UP000045051"/>
    </source>
</evidence>
<proteinExistence type="predicted"/>
<organism evidence="1 2">
    <name type="scientific">Capnocytophaga canis</name>
    <dbReference type="NCBI Taxonomy" id="1848903"/>
    <lineage>
        <taxon>Bacteria</taxon>
        <taxon>Pseudomonadati</taxon>
        <taxon>Bacteroidota</taxon>
        <taxon>Flavobacteriia</taxon>
        <taxon>Flavobacteriales</taxon>
        <taxon>Flavobacteriaceae</taxon>
        <taxon>Capnocytophaga</taxon>
    </lineage>
</organism>
<gene>
    <name evidence="1" type="ORF">CCAND38_240049</name>
</gene>
<dbReference type="EMBL" id="CDOI01000134">
    <property type="protein sequence ID" value="CEN45475.1"/>
    <property type="molecule type" value="Genomic_DNA"/>
</dbReference>
<dbReference type="Proteomes" id="UP000045051">
    <property type="component" value="Unassembled WGS sequence"/>
</dbReference>
<dbReference type="AlphaFoldDB" id="A0A0B7I1B8"/>
<protein>
    <submittedName>
        <fullName evidence="1">Uncharacterized protein</fullName>
    </submittedName>
</protein>
<name>A0A0B7I1B8_9FLAO</name>
<keyword evidence="2" id="KW-1185">Reference proteome</keyword>
<accession>A0A0B7I1B8</accession>
<evidence type="ECO:0000313" key="1">
    <source>
        <dbReference type="EMBL" id="CEN45475.1"/>
    </source>
</evidence>